<keyword evidence="6 7" id="KW-0320">Glycogen biosynthesis</keyword>
<protein>
    <recommendedName>
        <fullName evidence="7">Glycogen synthase</fullName>
        <ecNumber evidence="7">2.4.1.21</ecNumber>
    </recommendedName>
    <alternativeName>
        <fullName evidence="7">Starch [bacterial glycogen] synthase</fullName>
    </alternativeName>
</protein>
<keyword evidence="8" id="KW-0812">Transmembrane</keyword>
<dbReference type="PANTHER" id="PTHR45825:SF11">
    <property type="entry name" value="ALPHA AMYLASE DOMAIN-CONTAINING PROTEIN"/>
    <property type="match status" value="1"/>
</dbReference>
<dbReference type="GO" id="GO:0005978">
    <property type="term" value="P:glycogen biosynthetic process"/>
    <property type="evidence" value="ECO:0007669"/>
    <property type="project" value="UniProtKB-UniRule"/>
</dbReference>
<dbReference type="InterPro" id="IPR013534">
    <property type="entry name" value="Starch_synth_cat_dom"/>
</dbReference>
<keyword evidence="8" id="KW-0472">Membrane</keyword>
<name>A0A1F4UX35_UNCKA</name>
<dbReference type="AlphaFoldDB" id="A0A1F4UX35"/>
<keyword evidence="4 7" id="KW-0328">Glycosyltransferase</keyword>
<evidence type="ECO:0000313" key="11">
    <source>
        <dbReference type="EMBL" id="OGC49517.1"/>
    </source>
</evidence>
<dbReference type="SUPFAM" id="SSF53756">
    <property type="entry name" value="UDP-Glycosyltransferase/glycogen phosphorylase"/>
    <property type="match status" value="1"/>
</dbReference>
<feature type="domain" description="Starch synthase catalytic" evidence="10">
    <location>
        <begin position="10"/>
        <end position="250"/>
    </location>
</feature>
<evidence type="ECO:0000259" key="9">
    <source>
        <dbReference type="Pfam" id="PF00534"/>
    </source>
</evidence>
<dbReference type="InterPro" id="IPR011835">
    <property type="entry name" value="GS/SS"/>
</dbReference>
<comment type="pathway">
    <text evidence="7">Glycan biosynthesis; glycogen biosynthesis.</text>
</comment>
<dbReference type="Pfam" id="PF08323">
    <property type="entry name" value="Glyco_transf_5"/>
    <property type="match status" value="1"/>
</dbReference>
<comment type="catalytic activity">
    <reaction evidence="1 7">
        <text>[(1-&gt;4)-alpha-D-glucosyl](n) + ADP-alpha-D-glucose = [(1-&gt;4)-alpha-D-glucosyl](n+1) + ADP + H(+)</text>
        <dbReference type="Rhea" id="RHEA:18189"/>
        <dbReference type="Rhea" id="RHEA-COMP:9584"/>
        <dbReference type="Rhea" id="RHEA-COMP:9587"/>
        <dbReference type="ChEBI" id="CHEBI:15378"/>
        <dbReference type="ChEBI" id="CHEBI:15444"/>
        <dbReference type="ChEBI" id="CHEBI:57498"/>
        <dbReference type="ChEBI" id="CHEBI:456216"/>
        <dbReference type="EC" id="2.4.1.21"/>
    </reaction>
</comment>
<keyword evidence="8" id="KW-1133">Transmembrane helix</keyword>
<dbReference type="UniPathway" id="UPA00164"/>
<keyword evidence="5 7" id="KW-0808">Transferase</keyword>
<dbReference type="PANTHER" id="PTHR45825">
    <property type="entry name" value="GRANULE-BOUND STARCH SYNTHASE 1, CHLOROPLASTIC/AMYLOPLASTIC"/>
    <property type="match status" value="1"/>
</dbReference>
<evidence type="ECO:0000259" key="10">
    <source>
        <dbReference type="Pfam" id="PF08323"/>
    </source>
</evidence>
<sequence>MKVDQDKKHKILLVGAEVSPYASVGGFASVLAYLSRALLKMGHDVRIFIPKFGFIEEEKYNLEMVCEGLEVPTEDEALPKLICNVKVTKDSGGLITYFLENHEYYEKRANVYGYSDDPTRWALLSRGALEFIRTCGDFVPNIIHYNDWHTGITGNYLKTVYKEDKVLSKISSVFTIHNLRFQGNFDHRYVSELDFDDGKSPVEPFFSPRLNTQNFMKRGILYSDAVNTVSKTYSREILTPDFGEGLDKLLLEVKSKLFGIVNGLDYEEFNPQTDNLIEKNYNLNNLSLRKINKTALQKEFDLPVSENTLLIGFVGRLDTQKGVDLIVQTLYHVLPDYDVQFVQVGGGEGALVDMLNHLKSTFPDKVGIHPYPNFTLPRLLFSGTDCILYPSRFEPCGIVQIEAMRYGSIPVVRKVGGLADTVENFDSSKGTGNGFVFTDFNEFSLFGQIVRAAELYKNKKLWHKLMQNAMKTDFSWEYSAKEYVRLYERAISFKSKKAYKSRSIEAALF</sequence>
<evidence type="ECO:0000256" key="3">
    <source>
        <dbReference type="ARBA" id="ARBA00010281"/>
    </source>
</evidence>
<proteinExistence type="inferred from homology"/>
<dbReference type="Pfam" id="PF00534">
    <property type="entry name" value="Glycos_transf_1"/>
    <property type="match status" value="1"/>
</dbReference>
<evidence type="ECO:0000256" key="4">
    <source>
        <dbReference type="ARBA" id="ARBA00022676"/>
    </source>
</evidence>
<accession>A0A1F4UX35</accession>
<comment type="caution">
    <text evidence="7">Lacks conserved residue(s) required for the propagation of feature annotation.</text>
</comment>
<feature type="transmembrane region" description="Helical" evidence="8">
    <location>
        <begin position="12"/>
        <end position="34"/>
    </location>
</feature>
<evidence type="ECO:0000256" key="7">
    <source>
        <dbReference type="HAMAP-Rule" id="MF_00484"/>
    </source>
</evidence>
<dbReference type="Proteomes" id="UP000177371">
    <property type="component" value="Unassembled WGS sequence"/>
</dbReference>
<comment type="function">
    <text evidence="2 7">Synthesizes alpha-1,4-glucan chains using ADP-glucose.</text>
</comment>
<evidence type="ECO:0000256" key="6">
    <source>
        <dbReference type="ARBA" id="ARBA00023056"/>
    </source>
</evidence>
<gene>
    <name evidence="7" type="primary">glgA</name>
    <name evidence="11" type="ORF">A2W32_00645</name>
</gene>
<dbReference type="EMBL" id="MEUT01000050">
    <property type="protein sequence ID" value="OGC49517.1"/>
    <property type="molecule type" value="Genomic_DNA"/>
</dbReference>
<dbReference type="Gene3D" id="3.40.50.2000">
    <property type="entry name" value="Glycogen Phosphorylase B"/>
    <property type="match status" value="2"/>
</dbReference>
<evidence type="ECO:0000256" key="5">
    <source>
        <dbReference type="ARBA" id="ARBA00022679"/>
    </source>
</evidence>
<evidence type="ECO:0000256" key="1">
    <source>
        <dbReference type="ARBA" id="ARBA00001478"/>
    </source>
</evidence>
<evidence type="ECO:0000313" key="12">
    <source>
        <dbReference type="Proteomes" id="UP000177371"/>
    </source>
</evidence>
<dbReference type="InterPro" id="IPR001296">
    <property type="entry name" value="Glyco_trans_1"/>
</dbReference>
<dbReference type="NCBIfam" id="TIGR02095">
    <property type="entry name" value="glgA"/>
    <property type="match status" value="1"/>
</dbReference>
<evidence type="ECO:0000256" key="8">
    <source>
        <dbReference type="SAM" id="Phobius"/>
    </source>
</evidence>
<dbReference type="GO" id="GO:0009011">
    <property type="term" value="F:alpha-1,4-glucan glucosyltransferase (ADP-glucose donor) activity"/>
    <property type="evidence" value="ECO:0007669"/>
    <property type="project" value="UniProtKB-UniRule"/>
</dbReference>
<evidence type="ECO:0000256" key="2">
    <source>
        <dbReference type="ARBA" id="ARBA00002764"/>
    </source>
</evidence>
<organism evidence="11 12">
    <name type="scientific">candidate division WWE3 bacterium RBG_16_37_10</name>
    <dbReference type="NCBI Taxonomy" id="1802610"/>
    <lineage>
        <taxon>Bacteria</taxon>
        <taxon>Katanobacteria</taxon>
    </lineage>
</organism>
<dbReference type="EC" id="2.4.1.21" evidence="7"/>
<dbReference type="CDD" id="cd03791">
    <property type="entry name" value="GT5_Glycogen_synthase_DULL1-like"/>
    <property type="match status" value="1"/>
</dbReference>
<dbReference type="GO" id="GO:0004373">
    <property type="term" value="F:alpha-1,4-glucan glucosyltransferase (UDP-glucose donor) activity"/>
    <property type="evidence" value="ECO:0007669"/>
    <property type="project" value="InterPro"/>
</dbReference>
<feature type="domain" description="Glycosyl transferase family 1" evidence="9">
    <location>
        <begin position="300"/>
        <end position="469"/>
    </location>
</feature>
<reference evidence="11 12" key="1">
    <citation type="journal article" date="2016" name="Nat. Commun.">
        <title>Thousands of microbial genomes shed light on interconnected biogeochemical processes in an aquifer system.</title>
        <authorList>
            <person name="Anantharaman K."/>
            <person name="Brown C.T."/>
            <person name="Hug L.A."/>
            <person name="Sharon I."/>
            <person name="Castelle C.J."/>
            <person name="Probst A.J."/>
            <person name="Thomas B.C."/>
            <person name="Singh A."/>
            <person name="Wilkins M.J."/>
            <person name="Karaoz U."/>
            <person name="Brodie E.L."/>
            <person name="Williams K.H."/>
            <person name="Hubbard S.S."/>
            <person name="Banfield J.F."/>
        </authorList>
    </citation>
    <scope>NUCLEOTIDE SEQUENCE [LARGE SCALE GENOMIC DNA]</scope>
</reference>
<comment type="similarity">
    <text evidence="3 7">Belongs to the glycosyltransferase 1 family. Bacterial/plant glycogen synthase subfamily.</text>
</comment>
<dbReference type="HAMAP" id="MF_00484">
    <property type="entry name" value="Glycogen_synth"/>
    <property type="match status" value="1"/>
</dbReference>
<comment type="caution">
    <text evidence="11">The sequence shown here is derived from an EMBL/GenBank/DDBJ whole genome shotgun (WGS) entry which is preliminary data.</text>
</comment>
<dbReference type="STRING" id="1802610.A2W32_00645"/>